<name>A0ABQ8UG54_9EUKA</name>
<keyword evidence="2" id="KW-1185">Reference proteome</keyword>
<accession>A0ABQ8UG54</accession>
<reference evidence="1" key="1">
    <citation type="journal article" date="2022" name="bioRxiv">
        <title>Genomics of Preaxostyla Flagellates Illuminates Evolutionary Transitions and the Path Towards Mitochondrial Loss.</title>
        <authorList>
            <person name="Novak L.V.F."/>
            <person name="Treitli S.C."/>
            <person name="Pyrih J."/>
            <person name="Halakuc P."/>
            <person name="Pipaliya S.V."/>
            <person name="Vacek V."/>
            <person name="Brzon O."/>
            <person name="Soukal P."/>
            <person name="Eme L."/>
            <person name="Dacks J.B."/>
            <person name="Karnkowska A."/>
            <person name="Elias M."/>
            <person name="Hampl V."/>
        </authorList>
    </citation>
    <scope>NUCLEOTIDE SEQUENCE</scope>
    <source>
        <strain evidence="1">RCP-MX</strain>
    </source>
</reference>
<protein>
    <submittedName>
        <fullName evidence="1">Uncharacterized protein</fullName>
    </submittedName>
</protein>
<dbReference type="Proteomes" id="UP001141327">
    <property type="component" value="Unassembled WGS sequence"/>
</dbReference>
<evidence type="ECO:0000313" key="2">
    <source>
        <dbReference type="Proteomes" id="UP001141327"/>
    </source>
</evidence>
<proteinExistence type="predicted"/>
<comment type="caution">
    <text evidence="1">The sequence shown here is derived from an EMBL/GenBank/DDBJ whole genome shotgun (WGS) entry which is preliminary data.</text>
</comment>
<sequence>MMRCLSCGLSKSILLKSSSFAGACISGHHDPATRLCPSRIAHRLVQQMQCHCPNLSLECEAVGDVLDVERHLGTECPPPSLLVAVAGVVVTVAQAAAAERER</sequence>
<evidence type="ECO:0000313" key="1">
    <source>
        <dbReference type="EMBL" id="KAJ4456380.1"/>
    </source>
</evidence>
<gene>
    <name evidence="1" type="ORF">PAPYR_8420</name>
</gene>
<organism evidence="1 2">
    <name type="scientific">Paratrimastix pyriformis</name>
    <dbReference type="NCBI Taxonomy" id="342808"/>
    <lineage>
        <taxon>Eukaryota</taxon>
        <taxon>Metamonada</taxon>
        <taxon>Preaxostyla</taxon>
        <taxon>Paratrimastigidae</taxon>
        <taxon>Paratrimastix</taxon>
    </lineage>
</organism>
<dbReference type="EMBL" id="JAPMOS010000072">
    <property type="protein sequence ID" value="KAJ4456380.1"/>
    <property type="molecule type" value="Genomic_DNA"/>
</dbReference>